<keyword evidence="8" id="KW-1185">Reference proteome</keyword>
<keyword evidence="5" id="KW-1133">Transmembrane helix</keyword>
<dbReference type="GO" id="GO:0061630">
    <property type="term" value="F:ubiquitin protein ligase activity"/>
    <property type="evidence" value="ECO:0007669"/>
    <property type="project" value="TreeGrafter"/>
</dbReference>
<dbReference type="InterPro" id="IPR001841">
    <property type="entry name" value="Znf_RING"/>
</dbReference>
<keyword evidence="5" id="KW-0472">Membrane</keyword>
<dbReference type="Gene3D" id="3.30.40.10">
    <property type="entry name" value="Zinc/RING finger domain, C3HC4 (zinc finger)"/>
    <property type="match status" value="1"/>
</dbReference>
<dbReference type="SMART" id="SM00184">
    <property type="entry name" value="RING"/>
    <property type="match status" value="1"/>
</dbReference>
<organism evidence="7 8">
    <name type="scientific">Lactuca saligna</name>
    <name type="common">Willowleaf lettuce</name>
    <dbReference type="NCBI Taxonomy" id="75948"/>
    <lineage>
        <taxon>Eukaryota</taxon>
        <taxon>Viridiplantae</taxon>
        <taxon>Streptophyta</taxon>
        <taxon>Embryophyta</taxon>
        <taxon>Tracheophyta</taxon>
        <taxon>Spermatophyta</taxon>
        <taxon>Magnoliopsida</taxon>
        <taxon>eudicotyledons</taxon>
        <taxon>Gunneridae</taxon>
        <taxon>Pentapetalae</taxon>
        <taxon>asterids</taxon>
        <taxon>campanulids</taxon>
        <taxon>Asterales</taxon>
        <taxon>Asteraceae</taxon>
        <taxon>Cichorioideae</taxon>
        <taxon>Cichorieae</taxon>
        <taxon>Lactucinae</taxon>
        <taxon>Lactuca</taxon>
    </lineage>
</organism>
<feature type="transmembrane region" description="Helical" evidence="5">
    <location>
        <begin position="15"/>
        <end position="39"/>
    </location>
</feature>
<dbReference type="GO" id="GO:0016567">
    <property type="term" value="P:protein ubiquitination"/>
    <property type="evidence" value="ECO:0007669"/>
    <property type="project" value="TreeGrafter"/>
</dbReference>
<keyword evidence="3" id="KW-0862">Zinc</keyword>
<evidence type="ECO:0000313" key="8">
    <source>
        <dbReference type="Proteomes" id="UP001177003"/>
    </source>
</evidence>
<dbReference type="Proteomes" id="UP001177003">
    <property type="component" value="Chromosome 6"/>
</dbReference>
<feature type="domain" description="RING-type" evidence="6">
    <location>
        <begin position="89"/>
        <end position="132"/>
    </location>
</feature>
<gene>
    <name evidence="7" type="ORF">LSALG_LOCUS30317</name>
</gene>
<dbReference type="PANTHER" id="PTHR45969">
    <property type="entry name" value="RING ZINC FINGER PROTEIN-RELATED"/>
    <property type="match status" value="1"/>
</dbReference>
<evidence type="ECO:0000259" key="6">
    <source>
        <dbReference type="PROSITE" id="PS50089"/>
    </source>
</evidence>
<dbReference type="CDD" id="cd16448">
    <property type="entry name" value="RING-H2"/>
    <property type="match status" value="1"/>
</dbReference>
<proteinExistence type="predicted"/>
<protein>
    <recommendedName>
        <fullName evidence="6">RING-type domain-containing protein</fullName>
    </recommendedName>
</protein>
<keyword evidence="2 4" id="KW-0863">Zinc-finger</keyword>
<evidence type="ECO:0000313" key="7">
    <source>
        <dbReference type="EMBL" id="CAI9291162.1"/>
    </source>
</evidence>
<accession>A0AA36ED60</accession>
<name>A0AA36ED60_LACSI</name>
<keyword evidence="5" id="KW-0812">Transmembrane</keyword>
<dbReference type="PROSITE" id="PS50089">
    <property type="entry name" value="ZF_RING_2"/>
    <property type="match status" value="1"/>
</dbReference>
<evidence type="ECO:0000256" key="2">
    <source>
        <dbReference type="ARBA" id="ARBA00022771"/>
    </source>
</evidence>
<dbReference type="AlphaFoldDB" id="A0AA36ED60"/>
<dbReference type="Pfam" id="PF13639">
    <property type="entry name" value="zf-RING_2"/>
    <property type="match status" value="1"/>
</dbReference>
<evidence type="ECO:0000256" key="4">
    <source>
        <dbReference type="PROSITE-ProRule" id="PRU00175"/>
    </source>
</evidence>
<keyword evidence="1" id="KW-0479">Metal-binding</keyword>
<evidence type="ECO:0000256" key="5">
    <source>
        <dbReference type="SAM" id="Phobius"/>
    </source>
</evidence>
<reference evidence="7" key="1">
    <citation type="submission" date="2023-04" db="EMBL/GenBank/DDBJ databases">
        <authorList>
            <person name="Vijverberg K."/>
            <person name="Xiong W."/>
            <person name="Schranz E."/>
        </authorList>
    </citation>
    <scope>NUCLEOTIDE SEQUENCE</scope>
</reference>
<dbReference type="GO" id="GO:0008270">
    <property type="term" value="F:zinc ion binding"/>
    <property type="evidence" value="ECO:0007669"/>
    <property type="project" value="UniProtKB-KW"/>
</dbReference>
<dbReference type="InterPro" id="IPR013083">
    <property type="entry name" value="Znf_RING/FYVE/PHD"/>
</dbReference>
<dbReference type="SUPFAM" id="SSF57850">
    <property type="entry name" value="RING/U-box"/>
    <property type="match status" value="1"/>
</dbReference>
<dbReference type="EMBL" id="OX465082">
    <property type="protein sequence ID" value="CAI9291162.1"/>
    <property type="molecule type" value="Genomic_DNA"/>
</dbReference>
<dbReference type="PANTHER" id="PTHR45969:SF33">
    <property type="entry name" value="RING ZINC FINGER PROTEIN-RELATED"/>
    <property type="match status" value="1"/>
</dbReference>
<evidence type="ECO:0000256" key="3">
    <source>
        <dbReference type="ARBA" id="ARBA00022833"/>
    </source>
</evidence>
<evidence type="ECO:0000256" key="1">
    <source>
        <dbReference type="ARBA" id="ARBA00022723"/>
    </source>
</evidence>
<sequence>MGFPVGYTDLFLPKLILHILILLGFIRSLTSSILFFIGLEDLLQPISESNTPQPQPEQSTQFHSLSAVLLRELLPVVKFSELVDPPESCVVCLYEFDACDEIRVLNNCRHVFHRCCLDRWMDHDRKTCPLCRTPFISDDLQDSFNERLWAASGIADYYGDSSMAVTF</sequence>